<evidence type="ECO:0000256" key="1">
    <source>
        <dbReference type="SAM" id="MobiDB-lite"/>
    </source>
</evidence>
<dbReference type="GO" id="GO:0004803">
    <property type="term" value="F:transposase activity"/>
    <property type="evidence" value="ECO:0007669"/>
    <property type="project" value="InterPro"/>
</dbReference>
<reference evidence="3 4" key="1">
    <citation type="submission" date="2016-10" db="EMBL/GenBank/DDBJ databases">
        <title>Rodentibacter gen. nov. and new species.</title>
        <authorList>
            <person name="Christensen H."/>
        </authorList>
    </citation>
    <scope>NUCLEOTIDE SEQUENCE [LARGE SCALE GENOMIC DNA]</scope>
    <source>
        <strain evidence="3 4">Ac81</strain>
    </source>
</reference>
<gene>
    <name evidence="3" type="ORF">BKG92_01195</name>
</gene>
<dbReference type="Pfam" id="PF01797">
    <property type="entry name" value="Y1_Tnp"/>
    <property type="match status" value="1"/>
</dbReference>
<dbReference type="RefSeq" id="WP_143530950.1">
    <property type="nucleotide sequence ID" value="NZ_MLAG01000004.1"/>
</dbReference>
<keyword evidence="4" id="KW-1185">Reference proteome</keyword>
<dbReference type="InterPro" id="IPR002686">
    <property type="entry name" value="Transposase_17"/>
</dbReference>
<protein>
    <submittedName>
        <fullName evidence="3">IS200/IS605 family transposase</fullName>
    </submittedName>
</protein>
<evidence type="ECO:0000313" key="4">
    <source>
        <dbReference type="Proteomes" id="UP000188573"/>
    </source>
</evidence>
<dbReference type="Gene3D" id="3.30.70.1290">
    <property type="entry name" value="Transposase IS200-like"/>
    <property type="match status" value="1"/>
</dbReference>
<accession>A0A1V3L2S7</accession>
<comment type="caution">
    <text evidence="3">The sequence shown here is derived from an EMBL/GenBank/DDBJ whole genome shotgun (WGS) entry which is preliminary data.</text>
</comment>
<feature type="region of interest" description="Disordered" evidence="1">
    <location>
        <begin position="142"/>
        <end position="163"/>
    </location>
</feature>
<dbReference type="SUPFAM" id="SSF143422">
    <property type="entry name" value="Transposase IS200-like"/>
    <property type="match status" value="1"/>
</dbReference>
<evidence type="ECO:0000313" key="3">
    <source>
        <dbReference type="EMBL" id="OOF84131.1"/>
    </source>
</evidence>
<dbReference type="GO" id="GO:0006313">
    <property type="term" value="P:DNA transposition"/>
    <property type="evidence" value="ECO:0007669"/>
    <property type="project" value="InterPro"/>
</dbReference>
<organism evidence="3 4">
    <name type="scientific">Rodentibacter ratti</name>
    <dbReference type="NCBI Taxonomy" id="1906745"/>
    <lineage>
        <taxon>Bacteria</taxon>
        <taxon>Pseudomonadati</taxon>
        <taxon>Pseudomonadota</taxon>
        <taxon>Gammaproteobacteria</taxon>
        <taxon>Pasteurellales</taxon>
        <taxon>Pasteurellaceae</taxon>
        <taxon>Rodentibacter</taxon>
    </lineage>
</organism>
<name>A0A1V3L2S7_9PAST</name>
<feature type="domain" description="Transposase IS200-like" evidence="2">
    <location>
        <begin position="11"/>
        <end position="130"/>
    </location>
</feature>
<dbReference type="InterPro" id="IPR036515">
    <property type="entry name" value="Transposase_17_sf"/>
</dbReference>
<dbReference type="AlphaFoldDB" id="A0A1V3L2S7"/>
<dbReference type="EMBL" id="MLAG01000004">
    <property type="protein sequence ID" value="OOF84131.1"/>
    <property type="molecule type" value="Genomic_DNA"/>
</dbReference>
<evidence type="ECO:0000259" key="2">
    <source>
        <dbReference type="SMART" id="SM01321"/>
    </source>
</evidence>
<sequence length="163" mass="19595">MSRFKKSSHVIWHCQYHLIWTPKCRFRILKDKVGREVYIQLRILCEQLKLEIIELNVQQDHVHLLVKIPPKLSVSEVMGHLKGRTAMRLFNKFPYLRKHKLWGNHFWARGYCVDTVGVNTEMIHRYVRYQEKHELEDNQLKLSSMENSDSENRNLETPLWGVN</sequence>
<dbReference type="GO" id="GO:0003677">
    <property type="term" value="F:DNA binding"/>
    <property type="evidence" value="ECO:0007669"/>
    <property type="project" value="InterPro"/>
</dbReference>
<dbReference type="PANTHER" id="PTHR33360">
    <property type="entry name" value="TRANSPOSASE FOR INSERTION SEQUENCE ELEMENT IS200"/>
    <property type="match status" value="1"/>
</dbReference>
<dbReference type="Proteomes" id="UP000188573">
    <property type="component" value="Unassembled WGS sequence"/>
</dbReference>
<dbReference type="SMART" id="SM01321">
    <property type="entry name" value="Y1_Tnp"/>
    <property type="match status" value="1"/>
</dbReference>
<proteinExistence type="predicted"/>
<dbReference type="NCBIfam" id="NF033573">
    <property type="entry name" value="transpos_IS200"/>
    <property type="match status" value="1"/>
</dbReference>
<dbReference type="PANTHER" id="PTHR33360:SF2">
    <property type="entry name" value="TRANSPOSASE FOR INSERTION SEQUENCE ELEMENT IS200"/>
    <property type="match status" value="1"/>
</dbReference>